<dbReference type="InterPro" id="IPR011478">
    <property type="entry name" value="DUF1585"/>
</dbReference>
<gene>
    <name evidence="6" type="ORF">HOV93_00450</name>
</gene>
<evidence type="ECO:0000259" key="3">
    <source>
        <dbReference type="Pfam" id="PF07627"/>
    </source>
</evidence>
<protein>
    <recommendedName>
        <fullName evidence="8">DUF1588 domain-containing protein</fullName>
    </recommendedName>
</protein>
<keyword evidence="1" id="KW-0732">Signal</keyword>
<feature type="chain" id="PRO_5030846796" description="DUF1588 domain-containing protein" evidence="1">
    <location>
        <begin position="23"/>
        <end position="831"/>
    </location>
</feature>
<dbReference type="InterPro" id="IPR013039">
    <property type="entry name" value="DUF1588"/>
</dbReference>
<dbReference type="Pfam" id="PF07624">
    <property type="entry name" value="PSD2"/>
    <property type="match status" value="1"/>
</dbReference>
<feature type="domain" description="Cytochrome C Planctomycete-type" evidence="5">
    <location>
        <begin position="47"/>
        <end position="95"/>
    </location>
</feature>
<dbReference type="AlphaFoldDB" id="A0A7V8V113"/>
<dbReference type="InterPro" id="IPR011429">
    <property type="entry name" value="Cyt_c_Planctomycete-type"/>
</dbReference>
<dbReference type="Proteomes" id="UP000551616">
    <property type="component" value="Unassembled WGS sequence"/>
</dbReference>
<evidence type="ECO:0000259" key="5">
    <source>
        <dbReference type="Pfam" id="PF07635"/>
    </source>
</evidence>
<dbReference type="InterPro" id="IPR013042">
    <property type="entry name" value="DUF1592"/>
</dbReference>
<dbReference type="RefSeq" id="WP_235989639.1">
    <property type="nucleotide sequence ID" value="NZ_JABRWO010000001.1"/>
</dbReference>
<proteinExistence type="predicted"/>
<evidence type="ECO:0000256" key="1">
    <source>
        <dbReference type="SAM" id="SignalP"/>
    </source>
</evidence>
<evidence type="ECO:0000313" key="6">
    <source>
        <dbReference type="EMBL" id="MBA2112904.1"/>
    </source>
</evidence>
<feature type="domain" description="DUF1592" evidence="4">
    <location>
        <begin position="407"/>
        <end position="535"/>
    </location>
</feature>
<feature type="signal peptide" evidence="1">
    <location>
        <begin position="1"/>
        <end position="22"/>
    </location>
</feature>
<evidence type="ECO:0000259" key="4">
    <source>
        <dbReference type="Pfam" id="PF07631"/>
    </source>
</evidence>
<evidence type="ECO:0008006" key="8">
    <source>
        <dbReference type="Google" id="ProtNLM"/>
    </source>
</evidence>
<comment type="caution">
    <text evidence="6">The sequence shown here is derived from an EMBL/GenBank/DDBJ whole genome shotgun (WGS) entry which is preliminary data.</text>
</comment>
<reference evidence="6 7" key="1">
    <citation type="submission" date="2020-05" db="EMBL/GenBank/DDBJ databases">
        <title>Bremerella alba sp. nov., a novel planctomycete isolated from the surface of the macroalga Fucus spiralis.</title>
        <authorList>
            <person name="Godinho O."/>
            <person name="Botelho R."/>
            <person name="Albuquerque L."/>
            <person name="Wiegand S."/>
            <person name="Da Costa M.S."/>
            <person name="Lobo-Da-Cunha A."/>
            <person name="Jogler C."/>
            <person name="Lage O.M."/>
        </authorList>
    </citation>
    <scope>NUCLEOTIDE SEQUENCE [LARGE SCALE GENOMIC DNA]</scope>
    <source>
        <strain evidence="6 7">FF15</strain>
    </source>
</reference>
<dbReference type="Pfam" id="PF07631">
    <property type="entry name" value="PSD4"/>
    <property type="match status" value="1"/>
</dbReference>
<feature type="domain" description="DUF1588" evidence="3">
    <location>
        <begin position="630"/>
        <end position="725"/>
    </location>
</feature>
<dbReference type="EMBL" id="JABRWO010000001">
    <property type="protein sequence ID" value="MBA2112904.1"/>
    <property type="molecule type" value="Genomic_DNA"/>
</dbReference>
<accession>A0A7V8V113</accession>
<keyword evidence="7" id="KW-1185">Reference proteome</keyword>
<evidence type="ECO:0000313" key="7">
    <source>
        <dbReference type="Proteomes" id="UP000551616"/>
    </source>
</evidence>
<name>A0A7V8V113_9BACT</name>
<feature type="domain" description="DUF1585" evidence="2">
    <location>
        <begin position="747"/>
        <end position="816"/>
    </location>
</feature>
<sequence>MSKLAFAWFGMLWCGLIAVANAETYTPGQRVEKDFRSFAKPLLTTYCGDCHGEKDPDANEGNFSLHDLGVVDDLNAEAWNTVWAQVTLKQMPPKDMTQLEVVERLQLSDWIVQELTHVLKDKGGFQAHLDPGKGNFIDHDLLFGPLPDDIQLRPASSPARIWRVTPQEHITRLNELINSEPEFNPSKPGLRAHGDAVPTNHGGELKLYFGIDRIIKWQGGTVAYATAVKSVPAVLSSARDHGLKNYPHFQTVNSAEAIQIISIADNIIRYMAYGPLSIAEPYQITDDPNSIRDKMQGDLRGLPTSIVYSTKVVRPLTPVYELMKEEGTDEASVRRAVNYLFEALTFRPPTPHESDAYLAIVQQSIDKLGKEDGAVLGLSSIFLDRDSLFRTELAAGGQPDRYGRVMLRDWELGLAVNHAFRYLPPDEPMRDAIAEGRMRTKADVKREVERMLDDDSIRKPRILQFFRDYFDYDLGGYICKDTKALADTGAKTGDGYYRSMFDATASTDRLIELILADDREVLKRLLTTDKVAATKGDNQFFGKRRTQKETARAAAEWNKQFKAEIDAWRKANPGEDPPRTLTSKRNRVNHKVKEANLTGEPLHARVGPRSFGSGSMKPERVLATVPEGQRLGILTHPSWLVSHSDAMDNHAIRRGRWVYERLLGGGIPDVPITVDAMLPDEPRNTLRERMRVTQESYCWTCHKKMDPLGLPFEMYNHAGIFRETELEKPVDTSGEIIDSGDPDLDGEVANVIEMINKIAQSERTEQVFVRHAFRFWMGRNETLNDRPVLQDAYRAYKENGGSMKAMLTSLLTSDAFLYRTNTDLDAGGSSN</sequence>
<dbReference type="Pfam" id="PF07635">
    <property type="entry name" value="PSCyt1"/>
    <property type="match status" value="1"/>
</dbReference>
<organism evidence="6 7">
    <name type="scientific">Bremerella alba</name>
    <dbReference type="NCBI Taxonomy" id="980252"/>
    <lineage>
        <taxon>Bacteria</taxon>
        <taxon>Pseudomonadati</taxon>
        <taxon>Planctomycetota</taxon>
        <taxon>Planctomycetia</taxon>
        <taxon>Pirellulales</taxon>
        <taxon>Pirellulaceae</taxon>
        <taxon>Bremerella</taxon>
    </lineage>
</organism>
<dbReference type="Pfam" id="PF07627">
    <property type="entry name" value="PSCyt3"/>
    <property type="match status" value="1"/>
</dbReference>
<evidence type="ECO:0000259" key="2">
    <source>
        <dbReference type="Pfam" id="PF07624"/>
    </source>
</evidence>